<dbReference type="EMBL" id="CACTIH010001894">
    <property type="protein sequence ID" value="CAA2967914.1"/>
    <property type="molecule type" value="Genomic_DNA"/>
</dbReference>
<keyword evidence="2" id="KW-0479">Metal-binding</keyword>
<evidence type="ECO:0000313" key="11">
    <source>
        <dbReference type="EMBL" id="CAA2967914.1"/>
    </source>
</evidence>
<dbReference type="InterPro" id="IPR032881">
    <property type="entry name" value="Oberon-like_PHD"/>
</dbReference>
<dbReference type="OrthoDB" id="784473at2759"/>
<feature type="coiled-coil region" evidence="7">
    <location>
        <begin position="1062"/>
        <end position="1158"/>
    </location>
</feature>
<dbReference type="CDD" id="cd15612">
    <property type="entry name" value="PHD_OBE1_like"/>
    <property type="match status" value="1"/>
</dbReference>
<sequence length="1161" mass="129974">MKRLKSSDDLDSYGEKGVIKDWGRREEDPGLHRSSSHRSSYYKSSESGRKGLSSSSSRYDRLEDDRDSSRSVRKCSDYDMDCYDRRKSYDRHREGNERGILSSSPRVGYGKDRIHRSESFSGPRREFPKGFRSESKRLRREGSVSSWRRYSGGKDGDDGNRNSGSELARGNRVELEDVGKVKSPQGPRDAKSPAWSKDSVSDQSKSFEVKRSEDLPVDSGAPSSEREEGELEPDPQPALSPKQAAGKLNSSRMELHHELHIQEKDLQQKENSSPLETGDMSKVGSHEEPAEVGTLEDVQDITNNVNELPDGKDSSLLGISGSGDENEASGDNGGGNDEEEARRGIYDMEDADTTFSEEPTTVQKEQGEDKGTDLDVQAANTDVPKVNKGFAEETAVPLIEEIAQNLKDKGKSIAVSPSNGTHILETGLEVENKTRGLTTFEDAGFEGPITRGFEFFSNDPVKKHEKVELSPQNTHKDEKLALDLSLSLPNVLLPIGAQNRGQDPGSPSHARSAQSFPSTFHTNSDGFTASMSFSGSQQFTHNPSCSLTYDAYDYEKSVGSRPIFQGVDWKALSSDDQKNKEVPIYQGTSIGNSLHHQSQASQGNSSGQPVLQHLRTVEGSSKLPISLDRQLSVNKHIRGAQSQQINDIRSPSQSIGSHENRPGYSKDRRPVMKDRDNASSHRISNPEGKEQALVVGPDFAESIVTMIVAEPLHTMAIRFNEMTEQHVTCVKDYVREIILNPGKQWQLSALQKALRNRQDSTLDMLVKSHVSQLEILVALKTGLQEYLHPNCNVPSSDLAEIFLNLRCRNLTCRSLLPVDECDCKICAQKNGFCRECMCLVCSKFDMASNTCSWVGCDVCLHWCHADCGLRESYIRNGRSASGAQGTTEMQFHCVACDHPSEMFGFVKEVFQNYVKEWTAETLTRELECVRRIFSASEDIRGKQLHEIASQMLSKLANRAYLQEVRNHILSFLNESDFLKLGFVPTESKKDLPTTNKEGSNGIAGSSQGPMWLKSVSSDKAPRLEKSVGLLSSFDDKRDDKYKMNMDLRIGKEPVYDELESIVRIKQAEAKMFQARADDARREAEALNRITITKNERIEEEYTTRIAKLRLAEADEMHKQKVEELQGLERAYQEYFNMKMRMEADIKDLLLKMEATRRNLTM</sequence>
<dbReference type="PANTHER" id="PTHR21736:SF20">
    <property type="entry name" value="PROTEIN OBERON 4"/>
    <property type="match status" value="1"/>
</dbReference>
<feature type="region of interest" description="Disordered" evidence="8">
    <location>
        <begin position="638"/>
        <end position="690"/>
    </location>
</feature>
<feature type="compositionally biased region" description="Low complexity" evidence="8">
    <location>
        <begin position="37"/>
        <end position="57"/>
    </location>
</feature>
<dbReference type="GO" id="GO:0010492">
    <property type="term" value="P:maintenance of shoot apical meristem identity"/>
    <property type="evidence" value="ECO:0007669"/>
    <property type="project" value="TreeGrafter"/>
</dbReference>
<feature type="domain" description="Oberon-like PHD finger" evidence="9">
    <location>
        <begin position="807"/>
        <end position="931"/>
    </location>
</feature>
<feature type="region of interest" description="Disordered" evidence="8">
    <location>
        <begin position="495"/>
        <end position="521"/>
    </location>
</feature>
<gene>
    <name evidence="11" type="ORF">OLEA9_A002382</name>
</gene>
<keyword evidence="5 7" id="KW-0175">Coiled coil</keyword>
<evidence type="ECO:0000259" key="9">
    <source>
        <dbReference type="Pfam" id="PF07227"/>
    </source>
</evidence>
<dbReference type="InterPro" id="IPR047578">
    <property type="entry name" value="OBE1-like_PHD"/>
</dbReference>
<evidence type="ECO:0000259" key="10">
    <source>
        <dbReference type="Pfam" id="PF16312"/>
    </source>
</evidence>
<feature type="compositionally biased region" description="Basic and acidic residues" evidence="8">
    <location>
        <begin position="85"/>
        <end position="97"/>
    </location>
</feature>
<dbReference type="PRINTS" id="PR01544">
    <property type="entry name" value="ARATH130DUF"/>
</dbReference>
<protein>
    <submittedName>
        <fullName evidence="11">OBERON 4</fullName>
    </submittedName>
</protein>
<proteinExistence type="predicted"/>
<feature type="compositionally biased region" description="Basic and acidic residues" evidence="8">
    <location>
        <begin position="109"/>
        <end position="142"/>
    </location>
</feature>
<dbReference type="Proteomes" id="UP000594638">
    <property type="component" value="Unassembled WGS sequence"/>
</dbReference>
<feature type="compositionally biased region" description="Basic and acidic residues" evidence="8">
    <location>
        <begin position="253"/>
        <end position="268"/>
    </location>
</feature>
<dbReference type="Pfam" id="PF16312">
    <property type="entry name" value="Oberon_cc"/>
    <property type="match status" value="1"/>
</dbReference>
<dbReference type="Gramene" id="OE9A002382T2">
    <property type="protein sequence ID" value="OE9A002382C2"/>
    <property type="gene ID" value="OE9A002382"/>
</dbReference>
<reference evidence="11 12" key="1">
    <citation type="submission" date="2019-12" db="EMBL/GenBank/DDBJ databases">
        <authorList>
            <person name="Alioto T."/>
            <person name="Alioto T."/>
            <person name="Gomez Garrido J."/>
        </authorList>
    </citation>
    <scope>NUCLEOTIDE SEQUENCE [LARGE SCALE GENOMIC DNA]</scope>
</reference>
<dbReference type="GO" id="GO:0005634">
    <property type="term" value="C:nucleus"/>
    <property type="evidence" value="ECO:0007669"/>
    <property type="project" value="UniProtKB-SubCell"/>
</dbReference>
<feature type="compositionally biased region" description="Basic and acidic residues" evidence="8">
    <location>
        <begin position="1"/>
        <end position="31"/>
    </location>
</feature>
<dbReference type="InterPro" id="IPR032535">
    <property type="entry name" value="Oberon_CC"/>
</dbReference>
<feature type="region of interest" description="Disordered" evidence="8">
    <location>
        <begin position="1"/>
        <end position="73"/>
    </location>
</feature>
<dbReference type="GO" id="GO:0010071">
    <property type="term" value="P:root meristem specification"/>
    <property type="evidence" value="ECO:0007669"/>
    <property type="project" value="TreeGrafter"/>
</dbReference>
<dbReference type="PANTHER" id="PTHR21736">
    <property type="entry name" value="VERNALIZATION-INSENSITIVE PROTEIN 3"/>
    <property type="match status" value="1"/>
</dbReference>
<evidence type="ECO:0000256" key="3">
    <source>
        <dbReference type="ARBA" id="ARBA00022771"/>
    </source>
</evidence>
<accession>A0A8S0QK24</accession>
<evidence type="ECO:0000256" key="6">
    <source>
        <dbReference type="ARBA" id="ARBA00023242"/>
    </source>
</evidence>
<dbReference type="InterPro" id="IPR004082">
    <property type="entry name" value="OBERON"/>
</dbReference>
<keyword evidence="3" id="KW-0863">Zinc-finger</keyword>
<keyword evidence="6" id="KW-0539">Nucleus</keyword>
<name>A0A8S0QK24_OLEEU</name>
<dbReference type="GO" id="GO:0010468">
    <property type="term" value="P:regulation of gene expression"/>
    <property type="evidence" value="ECO:0007669"/>
    <property type="project" value="TreeGrafter"/>
</dbReference>
<feature type="compositionally biased region" description="Basic and acidic residues" evidence="8">
    <location>
        <begin position="58"/>
        <end position="73"/>
    </location>
</feature>
<feature type="compositionally biased region" description="Polar residues" evidence="8">
    <location>
        <begin position="509"/>
        <end position="521"/>
    </location>
</feature>
<feature type="region of interest" description="Disordered" evidence="8">
    <location>
        <begin position="85"/>
        <end position="372"/>
    </location>
</feature>
<feature type="domain" description="Oberon coiled-coil region" evidence="10">
    <location>
        <begin position="1029"/>
        <end position="1149"/>
    </location>
</feature>
<evidence type="ECO:0000256" key="4">
    <source>
        <dbReference type="ARBA" id="ARBA00022833"/>
    </source>
</evidence>
<comment type="subcellular location">
    <subcellularLocation>
        <location evidence="1">Nucleus</location>
    </subcellularLocation>
</comment>
<dbReference type="GO" id="GO:0010078">
    <property type="term" value="P:maintenance of root meristem identity"/>
    <property type="evidence" value="ECO:0007669"/>
    <property type="project" value="TreeGrafter"/>
</dbReference>
<evidence type="ECO:0000313" key="12">
    <source>
        <dbReference type="Proteomes" id="UP000594638"/>
    </source>
</evidence>
<dbReference type="GO" id="GO:0008270">
    <property type="term" value="F:zinc ion binding"/>
    <property type="evidence" value="ECO:0007669"/>
    <property type="project" value="UniProtKB-KW"/>
</dbReference>
<keyword evidence="4" id="KW-0862">Zinc</keyword>
<keyword evidence="12" id="KW-1185">Reference proteome</keyword>
<feature type="compositionally biased region" description="Polar residues" evidence="8">
    <location>
        <begin position="353"/>
        <end position="364"/>
    </location>
</feature>
<evidence type="ECO:0000256" key="8">
    <source>
        <dbReference type="SAM" id="MobiDB-lite"/>
    </source>
</evidence>
<feature type="compositionally biased region" description="Low complexity" evidence="8">
    <location>
        <begin position="314"/>
        <end position="323"/>
    </location>
</feature>
<feature type="compositionally biased region" description="Polar residues" evidence="8">
    <location>
        <begin position="640"/>
        <end position="657"/>
    </location>
</feature>
<comment type="caution">
    <text evidence="11">The sequence shown here is derived from an EMBL/GenBank/DDBJ whole genome shotgun (WGS) entry which is preliminary data.</text>
</comment>
<evidence type="ECO:0000256" key="2">
    <source>
        <dbReference type="ARBA" id="ARBA00022723"/>
    </source>
</evidence>
<evidence type="ECO:0000256" key="5">
    <source>
        <dbReference type="ARBA" id="ARBA00023054"/>
    </source>
</evidence>
<dbReference type="Pfam" id="PF07227">
    <property type="entry name" value="PHD_Oberon"/>
    <property type="match status" value="1"/>
</dbReference>
<dbReference type="Gramene" id="OE9A002382T1">
    <property type="protein sequence ID" value="OE9A002382C1"/>
    <property type="gene ID" value="OE9A002382"/>
</dbReference>
<evidence type="ECO:0000256" key="1">
    <source>
        <dbReference type="ARBA" id="ARBA00004123"/>
    </source>
</evidence>
<dbReference type="AlphaFoldDB" id="A0A8S0QK24"/>
<evidence type="ECO:0000256" key="7">
    <source>
        <dbReference type="SAM" id="Coils"/>
    </source>
</evidence>
<feature type="compositionally biased region" description="Basic and acidic residues" evidence="8">
    <location>
        <begin position="205"/>
        <end position="214"/>
    </location>
</feature>
<organism evidence="11 12">
    <name type="scientific">Olea europaea subsp. europaea</name>
    <dbReference type="NCBI Taxonomy" id="158383"/>
    <lineage>
        <taxon>Eukaryota</taxon>
        <taxon>Viridiplantae</taxon>
        <taxon>Streptophyta</taxon>
        <taxon>Embryophyta</taxon>
        <taxon>Tracheophyta</taxon>
        <taxon>Spermatophyta</taxon>
        <taxon>Magnoliopsida</taxon>
        <taxon>eudicotyledons</taxon>
        <taxon>Gunneridae</taxon>
        <taxon>Pentapetalae</taxon>
        <taxon>asterids</taxon>
        <taxon>lamiids</taxon>
        <taxon>Lamiales</taxon>
        <taxon>Oleaceae</taxon>
        <taxon>Oleeae</taxon>
        <taxon>Olea</taxon>
    </lineage>
</organism>
<feature type="compositionally biased region" description="Basic and acidic residues" evidence="8">
    <location>
        <begin position="169"/>
        <end position="180"/>
    </location>
</feature>
<feature type="compositionally biased region" description="Basic and acidic residues" evidence="8">
    <location>
        <begin position="658"/>
        <end position="679"/>
    </location>
</feature>